<dbReference type="Pfam" id="PF07993">
    <property type="entry name" value="NAD_binding_4"/>
    <property type="match status" value="1"/>
</dbReference>
<feature type="compositionally biased region" description="Polar residues" evidence="3">
    <location>
        <begin position="161"/>
        <end position="170"/>
    </location>
</feature>
<evidence type="ECO:0000256" key="1">
    <source>
        <dbReference type="ARBA" id="ARBA00022450"/>
    </source>
</evidence>
<dbReference type="PROSITE" id="PS50075">
    <property type="entry name" value="CARRIER"/>
    <property type="match status" value="1"/>
</dbReference>
<name>A0AAN7T2W7_9EURO</name>
<feature type="region of interest" description="Disordered" evidence="3">
    <location>
        <begin position="161"/>
        <end position="194"/>
    </location>
</feature>
<dbReference type="Gene3D" id="3.40.50.720">
    <property type="entry name" value="NAD(P)-binding Rossmann-like Domain"/>
    <property type="match status" value="1"/>
</dbReference>
<dbReference type="Pfam" id="PF23562">
    <property type="entry name" value="AMP-binding_C_3"/>
    <property type="match status" value="1"/>
</dbReference>
<evidence type="ECO:0000259" key="4">
    <source>
        <dbReference type="PROSITE" id="PS50075"/>
    </source>
</evidence>
<protein>
    <recommendedName>
        <fullName evidence="4">Carrier domain-containing protein</fullName>
    </recommendedName>
</protein>
<keyword evidence="2" id="KW-0597">Phosphoprotein</keyword>
<dbReference type="Pfam" id="PF00501">
    <property type="entry name" value="AMP-binding"/>
    <property type="match status" value="1"/>
</dbReference>
<accession>A0AAN7T2W7</accession>
<dbReference type="SUPFAM" id="SSF47336">
    <property type="entry name" value="ACP-like"/>
    <property type="match status" value="1"/>
</dbReference>
<keyword evidence="1" id="KW-0596">Phosphopantetheine</keyword>
<dbReference type="PANTHER" id="PTHR43439:SF2">
    <property type="entry name" value="ENZYME, PUTATIVE (JCVI)-RELATED"/>
    <property type="match status" value="1"/>
</dbReference>
<dbReference type="InterPro" id="IPR013120">
    <property type="entry name" value="FAR_NAD-bd"/>
</dbReference>
<gene>
    <name evidence="5" type="ORF">LTR05_002836</name>
</gene>
<dbReference type="Proteomes" id="UP001309876">
    <property type="component" value="Unassembled WGS sequence"/>
</dbReference>
<dbReference type="AlphaFoldDB" id="A0AAN7T2W7"/>
<keyword evidence="6" id="KW-1185">Reference proteome</keyword>
<feature type="domain" description="Carrier" evidence="4">
    <location>
        <begin position="566"/>
        <end position="643"/>
    </location>
</feature>
<evidence type="ECO:0000256" key="3">
    <source>
        <dbReference type="SAM" id="MobiDB-lite"/>
    </source>
</evidence>
<evidence type="ECO:0000256" key="2">
    <source>
        <dbReference type="ARBA" id="ARBA00022553"/>
    </source>
</evidence>
<dbReference type="InterPro" id="IPR000873">
    <property type="entry name" value="AMP-dep_synth/lig_dom"/>
</dbReference>
<evidence type="ECO:0000313" key="6">
    <source>
        <dbReference type="Proteomes" id="UP001309876"/>
    </source>
</evidence>
<feature type="compositionally biased region" description="Low complexity" evidence="3">
    <location>
        <begin position="1130"/>
        <end position="1144"/>
    </location>
</feature>
<sequence>MSSPKTNYFVCTLGEAAQQDVQRPFSDVNHLIDLQASQNSDLPAIGFYRTTKESSQSTLDPQIFTFKEIRNVVSATAALLSQQLQAPETQTVGILADSSPDFLFAWLGCLWLGHPVLLIAPQCSSSAIAHLCQACNVSILLVDEKHEDLAKAACEIPTENNHLSHTSLPSTPLDIGSEKRSNESQQPARSSQRDDIAYLHHTSGTSSGLPKPIPQTQNGAVGVLPALDGKNQATFTTTPLYHGGPADIFRAWTSSAMIWLFPSQSLPITAKNVVQCLEVAERSAAQGTTPSVKYFTSVPYILQMMAADPEGLKHLQGMDLVGVGGAALPADVGDQLVQQNVNLVSRFGSAEVGFLLSSHREYEKDKEWQYLRQSQKVTQIDFEARDEGLHELIVKADWPHMAKRNHEDGSYSTSDLFARHSSITNGWKYHSRADSQLTLITGKKFDPSPLEDALAASSTLLSNVLVFGNGQPYPGALLFRSNDAKDKSDSDIINEIAPNVERLNTENQSHARIPRSMLIPMPYDESPLEKSSKGTILRNKAVERYASNIEQSYNAVQVDGTQVSDEKVPETILGLIETIVGKEKGADLSLDVDLFSHGVDSVACVQIRHGLRPLVPKETQLPLTVVEDSVTVAGLSETIIKLRHGQAEDTKNDQRHRIVDVVKEFTRLDDSRPVETMTDGFTTVVEPPGKTVLLTGPTGSLGSNVLHQLLQRTDINRLYLLVRGATPQAARERVVKALTSRNLPLPDDFDQKVTILQCKLSDPDLGIPFSDYSTLQSDVDIVLHLAWSVNFLLSLQSFTPHFAAIQNLLNLCLSSTQRRPPRLVFCSSVAAVSNDPSFTTPNTTNVPENLIADIAASSQTGYGLSKLTAELCLARAATSIPSLRNRITILRVGQLSGDTEHGIWSKSEAYPQILATAKITDGTLPDLGSEEKLTWLPVDVAAKAFVEASFVESSMIGGVPTEHVKHKQGEQPEMVAQLTNGANGKAKDTMTIDIDAVKVLHLVNPDAERTFTDFVRKLQTLLQSNNTEKDTKSSQIRLVPAQEWLQKLDQLQQNSEKSTNGAQSLLRLLPFWKQAYAGRKPSSASDPSQSSAEEKEGKAGLFFDVHNSLLAMPTLTYWLGLSTVEARKTQGQAEESSGGSAAAAVVPDGEEDRGYSELLKDDYVLKIWNWVRDNVP</sequence>
<dbReference type="InterPro" id="IPR036736">
    <property type="entry name" value="ACP-like_sf"/>
</dbReference>
<dbReference type="InterPro" id="IPR009081">
    <property type="entry name" value="PP-bd_ACP"/>
</dbReference>
<dbReference type="Gene3D" id="3.40.50.12780">
    <property type="entry name" value="N-terminal domain of ligase-like"/>
    <property type="match status" value="1"/>
</dbReference>
<dbReference type="SUPFAM" id="SSF56801">
    <property type="entry name" value="Acetyl-CoA synthetase-like"/>
    <property type="match status" value="1"/>
</dbReference>
<organism evidence="5 6">
    <name type="scientific">Lithohypha guttulata</name>
    <dbReference type="NCBI Taxonomy" id="1690604"/>
    <lineage>
        <taxon>Eukaryota</taxon>
        <taxon>Fungi</taxon>
        <taxon>Dikarya</taxon>
        <taxon>Ascomycota</taxon>
        <taxon>Pezizomycotina</taxon>
        <taxon>Eurotiomycetes</taxon>
        <taxon>Chaetothyriomycetidae</taxon>
        <taxon>Chaetothyriales</taxon>
        <taxon>Trichomeriaceae</taxon>
        <taxon>Lithohypha</taxon>
    </lineage>
</organism>
<comment type="caution">
    <text evidence="5">The sequence shown here is derived from an EMBL/GenBank/DDBJ whole genome shotgun (WGS) entry which is preliminary data.</text>
</comment>
<dbReference type="InterPro" id="IPR051414">
    <property type="entry name" value="Adenylate-forming_Reductase"/>
</dbReference>
<dbReference type="EMBL" id="JAVRRJ010000002">
    <property type="protein sequence ID" value="KAK5088616.1"/>
    <property type="molecule type" value="Genomic_DNA"/>
</dbReference>
<dbReference type="PANTHER" id="PTHR43439">
    <property type="entry name" value="PHENYLACETATE-COENZYME A LIGASE"/>
    <property type="match status" value="1"/>
</dbReference>
<dbReference type="SUPFAM" id="SSF51735">
    <property type="entry name" value="NAD(P)-binding Rossmann-fold domains"/>
    <property type="match status" value="1"/>
</dbReference>
<feature type="region of interest" description="Disordered" evidence="3">
    <location>
        <begin position="1130"/>
        <end position="1151"/>
    </location>
</feature>
<dbReference type="InterPro" id="IPR036291">
    <property type="entry name" value="NAD(P)-bd_dom_sf"/>
</dbReference>
<evidence type="ECO:0000313" key="5">
    <source>
        <dbReference type="EMBL" id="KAK5088616.1"/>
    </source>
</evidence>
<reference evidence="5 6" key="1">
    <citation type="submission" date="2023-08" db="EMBL/GenBank/DDBJ databases">
        <title>Black Yeasts Isolated from many extreme environments.</title>
        <authorList>
            <person name="Coleine C."/>
            <person name="Stajich J.E."/>
            <person name="Selbmann L."/>
        </authorList>
    </citation>
    <scope>NUCLEOTIDE SEQUENCE [LARGE SCALE GENOMIC DNA]</scope>
    <source>
        <strain evidence="5 6">CCFEE 5910</strain>
    </source>
</reference>
<proteinExistence type="predicted"/>
<dbReference type="InterPro" id="IPR042099">
    <property type="entry name" value="ANL_N_sf"/>
</dbReference>